<feature type="transmembrane region" description="Helical" evidence="1">
    <location>
        <begin position="103"/>
        <end position="124"/>
    </location>
</feature>
<feature type="non-terminal residue" evidence="2">
    <location>
        <position position="237"/>
    </location>
</feature>
<reference evidence="2 3" key="1">
    <citation type="journal article" date="2015" name="Genome Biol. Evol.">
        <title>Comparative Genomics of a Bacterivorous Green Alga Reveals Evolutionary Causalities and Consequences of Phago-Mixotrophic Mode of Nutrition.</title>
        <authorList>
            <person name="Burns J.A."/>
            <person name="Paasch A."/>
            <person name="Narechania A."/>
            <person name="Kim E."/>
        </authorList>
    </citation>
    <scope>NUCLEOTIDE SEQUENCE [LARGE SCALE GENOMIC DNA]</scope>
    <source>
        <strain evidence="2 3">PLY_AMNH</strain>
    </source>
</reference>
<gene>
    <name evidence="2" type="ORF">CYMTET_38388</name>
</gene>
<feature type="transmembrane region" description="Helical" evidence="1">
    <location>
        <begin position="31"/>
        <end position="52"/>
    </location>
</feature>
<feature type="transmembrane region" description="Helical" evidence="1">
    <location>
        <begin position="72"/>
        <end position="96"/>
    </location>
</feature>
<sequence>MSTEIATGPGMYPTVSQPCALHRLTSAASDVFIIAVLDCISGTLGFVNYLIILVSSSKIDVFTGTTSPPSKAILGLLLAVLRVSCGVVGVQAFNTLQPPTARLLYLLQLVSYICSLLQGIVDIILSDESITVSLTSFILLTLCFWGYIVYIEWSFYKRLLESSPVPDSSLGFSPRNQPVHEVVNIQNLSGFVAEARGHCPECFQVPGVNAERCSACADWAATHSSELPEVVTGIPFQ</sequence>
<keyword evidence="1" id="KW-1133">Transmembrane helix</keyword>
<protein>
    <submittedName>
        <fullName evidence="2">Uncharacterized protein</fullName>
    </submittedName>
</protein>
<comment type="caution">
    <text evidence="2">The sequence shown here is derived from an EMBL/GenBank/DDBJ whole genome shotgun (WGS) entry which is preliminary data.</text>
</comment>
<keyword evidence="3" id="KW-1185">Reference proteome</keyword>
<feature type="transmembrane region" description="Helical" evidence="1">
    <location>
        <begin position="130"/>
        <end position="150"/>
    </location>
</feature>
<evidence type="ECO:0000313" key="2">
    <source>
        <dbReference type="EMBL" id="KAK3252300.1"/>
    </source>
</evidence>
<evidence type="ECO:0000256" key="1">
    <source>
        <dbReference type="SAM" id="Phobius"/>
    </source>
</evidence>
<proteinExistence type="predicted"/>
<dbReference type="Proteomes" id="UP001190700">
    <property type="component" value="Unassembled WGS sequence"/>
</dbReference>
<name>A0AAE0CE78_9CHLO</name>
<dbReference type="AlphaFoldDB" id="A0AAE0CE78"/>
<evidence type="ECO:0000313" key="3">
    <source>
        <dbReference type="Proteomes" id="UP001190700"/>
    </source>
</evidence>
<dbReference type="EMBL" id="LGRX02025480">
    <property type="protein sequence ID" value="KAK3252300.1"/>
    <property type="molecule type" value="Genomic_DNA"/>
</dbReference>
<keyword evidence="1" id="KW-0812">Transmembrane</keyword>
<keyword evidence="1" id="KW-0472">Membrane</keyword>
<organism evidence="2 3">
    <name type="scientific">Cymbomonas tetramitiformis</name>
    <dbReference type="NCBI Taxonomy" id="36881"/>
    <lineage>
        <taxon>Eukaryota</taxon>
        <taxon>Viridiplantae</taxon>
        <taxon>Chlorophyta</taxon>
        <taxon>Pyramimonadophyceae</taxon>
        <taxon>Pyramimonadales</taxon>
        <taxon>Pyramimonadaceae</taxon>
        <taxon>Cymbomonas</taxon>
    </lineage>
</organism>
<accession>A0AAE0CE78</accession>